<feature type="transmembrane region" description="Helical" evidence="10">
    <location>
        <begin position="324"/>
        <end position="352"/>
    </location>
</feature>
<dbReference type="CDD" id="cd17332">
    <property type="entry name" value="MFS_MelB_like"/>
    <property type="match status" value="1"/>
</dbReference>
<reference evidence="11 12" key="1">
    <citation type="submission" date="2019-09" db="EMBL/GenBank/DDBJ databases">
        <authorList>
            <person name="Chen X.-Y."/>
        </authorList>
    </citation>
    <scope>NUCLEOTIDE SEQUENCE [LARGE SCALE GENOMIC DNA]</scope>
    <source>
        <strain evidence="11 12">NY5</strain>
    </source>
</reference>
<dbReference type="GO" id="GO:0015293">
    <property type="term" value="F:symporter activity"/>
    <property type="evidence" value="ECO:0007669"/>
    <property type="project" value="UniProtKB-KW"/>
</dbReference>
<dbReference type="GO" id="GO:0005886">
    <property type="term" value="C:plasma membrane"/>
    <property type="evidence" value="ECO:0007669"/>
    <property type="project" value="UniProtKB-SubCell"/>
</dbReference>
<keyword evidence="8 10" id="KW-1133">Transmembrane helix</keyword>
<keyword evidence="5" id="KW-0762">Sugar transport</keyword>
<feature type="transmembrane region" description="Helical" evidence="10">
    <location>
        <begin position="407"/>
        <end position="428"/>
    </location>
</feature>
<feature type="transmembrane region" description="Helical" evidence="10">
    <location>
        <begin position="298"/>
        <end position="318"/>
    </location>
</feature>
<evidence type="ECO:0000256" key="5">
    <source>
        <dbReference type="ARBA" id="ARBA00022597"/>
    </source>
</evidence>
<gene>
    <name evidence="11" type="primary">melB</name>
    <name evidence="11" type="ORF">F0M18_18100</name>
</gene>
<evidence type="ECO:0000256" key="6">
    <source>
        <dbReference type="ARBA" id="ARBA00022692"/>
    </source>
</evidence>
<feature type="transmembrane region" description="Helical" evidence="10">
    <location>
        <begin position="234"/>
        <end position="257"/>
    </location>
</feature>
<dbReference type="InterPro" id="IPR018043">
    <property type="entry name" value="Na/Gal_symport_CS"/>
</dbReference>
<comment type="caution">
    <text evidence="11">The sequence shown here is derived from an EMBL/GenBank/DDBJ whole genome shotgun (WGS) entry which is preliminary data.</text>
</comment>
<comment type="similarity">
    <text evidence="2">Belongs to the sodium:galactoside symporter (TC 2.A.2) family.</text>
</comment>
<feature type="transmembrane region" description="Helical" evidence="10">
    <location>
        <begin position="182"/>
        <end position="204"/>
    </location>
</feature>
<dbReference type="NCBIfam" id="NF007749">
    <property type="entry name" value="PRK10429.1"/>
    <property type="match status" value="1"/>
</dbReference>
<keyword evidence="6 10" id="KW-0812">Transmembrane</keyword>
<evidence type="ECO:0000256" key="9">
    <source>
        <dbReference type="ARBA" id="ARBA00023136"/>
    </source>
</evidence>
<evidence type="ECO:0000313" key="12">
    <source>
        <dbReference type="Proteomes" id="UP000323708"/>
    </source>
</evidence>
<dbReference type="PANTHER" id="PTHR11328:SF36">
    <property type="entry name" value="MELIBIOSE PERMEASE"/>
    <property type="match status" value="1"/>
</dbReference>
<dbReference type="InterPro" id="IPR039672">
    <property type="entry name" value="MFS_2"/>
</dbReference>
<feature type="transmembrane region" description="Helical" evidence="10">
    <location>
        <begin position="82"/>
        <end position="102"/>
    </location>
</feature>
<dbReference type="SUPFAM" id="SSF103473">
    <property type="entry name" value="MFS general substrate transporter"/>
    <property type="match status" value="1"/>
</dbReference>
<feature type="transmembrane region" description="Helical" evidence="10">
    <location>
        <begin position="269"/>
        <end position="289"/>
    </location>
</feature>
<sequence length="456" mass="50483">MRDDKVELSTKISYGLGALGKDFACSIIYIFLMYYYTDVAGLSAAFVGTLFLVARLVDAVTDPMMGLVVDNTRSRFGKFRPWILIGTLVNSFALIAVFSTHMLTGPWLYVYAAVTYILWGVTYTIMDIPYWSMVPALSSRRPERERLVVWPRIFASIAWMLMGGYGLWAVGILGDGNEGEGFFYLSLAIVVSFFASALITFFMVKEKFSTSQQAAKFTFSDVKNIILSNDQLKVLIGVVLTFNIAIQLIGGFAIYYYTYAVGREDLFPTFALASGAAEIAGVFVFPWLCRVLPRRKMWLIACAFPMLCSVVLFFTGVFSPESALLAAIAGGVLKFGGGLSNGLSTVMLADVVDYGEYRTGQRSESIIFSVQTMLVKFAGALSGFFIGIGLSVVGYTPNIEQSEETKLGLRFMMIGTPFILVILSALIYRSWYKLHDQFQDRVIEHITTQKGQPAQG</sequence>
<dbReference type="EMBL" id="VTUX01000010">
    <property type="protein sequence ID" value="KAA1188549.1"/>
    <property type="molecule type" value="Genomic_DNA"/>
</dbReference>
<dbReference type="Gene3D" id="1.20.1250.20">
    <property type="entry name" value="MFS general substrate transporter like domains"/>
    <property type="match status" value="2"/>
</dbReference>
<evidence type="ECO:0000256" key="1">
    <source>
        <dbReference type="ARBA" id="ARBA00004651"/>
    </source>
</evidence>
<comment type="subcellular location">
    <subcellularLocation>
        <location evidence="1">Cell membrane</location>
        <topology evidence="1">Multi-pass membrane protein</topology>
    </subcellularLocation>
</comment>
<dbReference type="GO" id="GO:0008643">
    <property type="term" value="P:carbohydrate transport"/>
    <property type="evidence" value="ECO:0007669"/>
    <property type="project" value="InterPro"/>
</dbReference>
<organism evidence="11 12">
    <name type="scientific">Pseudohalioglobus sediminis</name>
    <dbReference type="NCBI Taxonomy" id="2606449"/>
    <lineage>
        <taxon>Bacteria</taxon>
        <taxon>Pseudomonadati</taxon>
        <taxon>Pseudomonadota</taxon>
        <taxon>Gammaproteobacteria</taxon>
        <taxon>Cellvibrionales</taxon>
        <taxon>Halieaceae</taxon>
        <taxon>Pseudohalioglobus</taxon>
    </lineage>
</organism>
<dbReference type="GO" id="GO:0006814">
    <property type="term" value="P:sodium ion transport"/>
    <property type="evidence" value="ECO:0007669"/>
    <property type="project" value="InterPro"/>
</dbReference>
<keyword evidence="3" id="KW-0813">Transport</keyword>
<feature type="transmembrane region" description="Helical" evidence="10">
    <location>
        <begin position="373"/>
        <end position="395"/>
    </location>
</feature>
<dbReference type="NCBIfam" id="TIGR00792">
    <property type="entry name" value="gph"/>
    <property type="match status" value="1"/>
</dbReference>
<keyword evidence="7" id="KW-0769">Symport</keyword>
<keyword evidence="4" id="KW-1003">Cell membrane</keyword>
<keyword evidence="9 10" id="KW-0472">Membrane</keyword>
<dbReference type="Proteomes" id="UP000323708">
    <property type="component" value="Unassembled WGS sequence"/>
</dbReference>
<evidence type="ECO:0000256" key="8">
    <source>
        <dbReference type="ARBA" id="ARBA00022989"/>
    </source>
</evidence>
<feature type="transmembrane region" description="Helical" evidence="10">
    <location>
        <begin position="42"/>
        <end position="61"/>
    </location>
</feature>
<feature type="transmembrane region" description="Helical" evidence="10">
    <location>
        <begin position="12"/>
        <end position="36"/>
    </location>
</feature>
<dbReference type="InterPro" id="IPR001927">
    <property type="entry name" value="Na/Gal_symport"/>
</dbReference>
<proteinExistence type="inferred from homology"/>
<evidence type="ECO:0000256" key="2">
    <source>
        <dbReference type="ARBA" id="ARBA00009617"/>
    </source>
</evidence>
<dbReference type="InterPro" id="IPR036259">
    <property type="entry name" value="MFS_trans_sf"/>
</dbReference>
<protein>
    <submittedName>
        <fullName evidence="11">Melibiose:sodium transporter MelB</fullName>
    </submittedName>
</protein>
<evidence type="ECO:0000313" key="11">
    <source>
        <dbReference type="EMBL" id="KAA1188549.1"/>
    </source>
</evidence>
<evidence type="ECO:0000256" key="4">
    <source>
        <dbReference type="ARBA" id="ARBA00022475"/>
    </source>
</evidence>
<accession>A0A5B0WRQ3</accession>
<dbReference type="PROSITE" id="PS00872">
    <property type="entry name" value="NA_GALACTOSIDE_SYMP"/>
    <property type="match status" value="1"/>
</dbReference>
<dbReference type="Pfam" id="PF13347">
    <property type="entry name" value="MFS_2"/>
    <property type="match status" value="1"/>
</dbReference>
<evidence type="ECO:0000256" key="10">
    <source>
        <dbReference type="SAM" id="Phobius"/>
    </source>
</evidence>
<feature type="transmembrane region" description="Helical" evidence="10">
    <location>
        <begin position="108"/>
        <end position="126"/>
    </location>
</feature>
<name>A0A5B0WRQ3_9GAMM</name>
<keyword evidence="12" id="KW-1185">Reference proteome</keyword>
<evidence type="ECO:0000256" key="7">
    <source>
        <dbReference type="ARBA" id="ARBA00022847"/>
    </source>
</evidence>
<evidence type="ECO:0000256" key="3">
    <source>
        <dbReference type="ARBA" id="ARBA00022448"/>
    </source>
</evidence>
<dbReference type="AlphaFoldDB" id="A0A5B0WRQ3"/>
<feature type="transmembrane region" description="Helical" evidence="10">
    <location>
        <begin position="147"/>
        <end position="170"/>
    </location>
</feature>
<dbReference type="PANTHER" id="PTHR11328">
    <property type="entry name" value="MAJOR FACILITATOR SUPERFAMILY DOMAIN-CONTAINING PROTEIN"/>
    <property type="match status" value="1"/>
</dbReference>